<evidence type="ECO:0000256" key="1">
    <source>
        <dbReference type="SAM" id="MobiDB-lite"/>
    </source>
</evidence>
<feature type="compositionally biased region" description="Basic and acidic residues" evidence="1">
    <location>
        <begin position="441"/>
        <end position="451"/>
    </location>
</feature>
<dbReference type="RefSeq" id="WP_307464998.1">
    <property type="nucleotide sequence ID" value="NZ_JAURUR010000002.1"/>
</dbReference>
<feature type="region of interest" description="Disordered" evidence="1">
    <location>
        <begin position="441"/>
        <end position="479"/>
    </location>
</feature>
<dbReference type="EMBL" id="JAURUR010000002">
    <property type="protein sequence ID" value="MDP9763851.1"/>
    <property type="molecule type" value="Genomic_DNA"/>
</dbReference>
<organism evidence="2 3">
    <name type="scientific">Deinococcus enclensis</name>
    <dbReference type="NCBI Taxonomy" id="1049582"/>
    <lineage>
        <taxon>Bacteria</taxon>
        <taxon>Thermotogati</taxon>
        <taxon>Deinococcota</taxon>
        <taxon>Deinococci</taxon>
        <taxon>Deinococcales</taxon>
        <taxon>Deinococcaceae</taxon>
        <taxon>Deinococcus</taxon>
    </lineage>
</organism>
<dbReference type="Proteomes" id="UP001232163">
    <property type="component" value="Unassembled WGS sequence"/>
</dbReference>
<gene>
    <name evidence="2" type="ORF">QO006_001268</name>
</gene>
<reference evidence="2 3" key="1">
    <citation type="submission" date="2023-07" db="EMBL/GenBank/DDBJ databases">
        <title>Genomic Encyclopedia of Type Strains, Phase IV (KMG-IV): sequencing the most valuable type-strain genomes for metagenomic binning, comparative biology and taxonomic classification.</title>
        <authorList>
            <person name="Goeker M."/>
        </authorList>
    </citation>
    <scope>NUCLEOTIDE SEQUENCE [LARGE SCALE GENOMIC DNA]</scope>
    <source>
        <strain evidence="2 3">NIO-1023</strain>
    </source>
</reference>
<name>A0ABT9MBE7_9DEIO</name>
<accession>A0ABT9MBE7</accession>
<keyword evidence="3" id="KW-1185">Reference proteome</keyword>
<sequence>MNLNALQRVLAEKNYSRDDAPRARSPTRAALITPQRLLANAATAQSRQMPKGRVSRTLADGGWTWFWSPSTFGARGRREAIALCRDATVTSADASGAMQDLVALANPPGNDGTPGVRVEFEGSDSAKARAEREIQRLLDRLHLPLHEIVNHEIREAYQAGGSSLEAFPNRSRTAVQGLEFIPPEELTLRRQGDVREYWQDGNTRPMHPDTFVYTPYGTRGRDELGTPAMVAALTELERQAAITLGIDKVIRLIAQGVFLEISAPKPTLKELGLESEQDPQYLDALADHYAAYLDTVTQARDLGVAAIEDGATVKAVPLTGNVGGLSDLEEMNALKVWSGLLTLPFMRGKMDSTTQALAQVVYPIQLAHAANLRQTAARSIEFALNLHLRLAGVPARAALSFTEPPNPFRLDHANAAKAQAEVDEKYAALYGEPYIEWAAERDGFDPKDIQRARRKRDTPPPNPPQGGEPDDDEDDDPAE</sequence>
<protein>
    <recommendedName>
        <fullName evidence="4">Phage portal protein</fullName>
    </recommendedName>
</protein>
<proteinExistence type="predicted"/>
<comment type="caution">
    <text evidence="2">The sequence shown here is derived from an EMBL/GenBank/DDBJ whole genome shotgun (WGS) entry which is preliminary data.</text>
</comment>
<evidence type="ECO:0000313" key="3">
    <source>
        <dbReference type="Proteomes" id="UP001232163"/>
    </source>
</evidence>
<feature type="compositionally biased region" description="Acidic residues" evidence="1">
    <location>
        <begin position="468"/>
        <end position="479"/>
    </location>
</feature>
<evidence type="ECO:0008006" key="4">
    <source>
        <dbReference type="Google" id="ProtNLM"/>
    </source>
</evidence>
<evidence type="ECO:0000313" key="2">
    <source>
        <dbReference type="EMBL" id="MDP9763851.1"/>
    </source>
</evidence>